<dbReference type="InterPro" id="IPR016036">
    <property type="entry name" value="Malonyl_transacylase_ACP-bd"/>
</dbReference>
<accession>A0A2I1CU61</accession>
<evidence type="ECO:0000256" key="6">
    <source>
        <dbReference type="ARBA" id="ARBA00023268"/>
    </source>
</evidence>
<dbReference type="InterPro" id="IPR029063">
    <property type="entry name" value="SAM-dependent_MTases_sf"/>
</dbReference>
<keyword evidence="7" id="KW-0012">Acyltransferase</keyword>
<dbReference type="InterPro" id="IPR049552">
    <property type="entry name" value="PKS_DH_N"/>
</dbReference>
<dbReference type="InterPro" id="IPR049900">
    <property type="entry name" value="PKS_mFAS_DH"/>
</dbReference>
<evidence type="ECO:0000313" key="13">
    <source>
        <dbReference type="EMBL" id="PKY01155.1"/>
    </source>
</evidence>
<feature type="active site" description="Proton acceptor; for dehydratase activity" evidence="8">
    <location>
        <position position="1000"/>
    </location>
</feature>
<dbReference type="SUPFAM" id="SSF55048">
    <property type="entry name" value="Probable ACP-binding domain of malonyl-CoA ACP transacylase"/>
    <property type="match status" value="1"/>
</dbReference>
<evidence type="ECO:0000259" key="11">
    <source>
        <dbReference type="PROSITE" id="PS52004"/>
    </source>
</evidence>
<dbReference type="InterPro" id="IPR036736">
    <property type="entry name" value="ACP-like_sf"/>
</dbReference>
<reference evidence="13" key="1">
    <citation type="submission" date="2016-12" db="EMBL/GenBank/DDBJ databases">
        <title>The genomes of Aspergillus section Nigri reveals drivers in fungal speciation.</title>
        <authorList>
            <consortium name="DOE Joint Genome Institute"/>
            <person name="Vesth T.C."/>
            <person name="Nybo J."/>
            <person name="Theobald S."/>
            <person name="Brandl J."/>
            <person name="Frisvad J.C."/>
            <person name="Nielsen K.F."/>
            <person name="Lyhne E.K."/>
            <person name="Kogle M.E."/>
            <person name="Kuo A."/>
            <person name="Riley R."/>
            <person name="Clum A."/>
            <person name="Nolan M."/>
            <person name="Lipzen A."/>
            <person name="Salamov A."/>
            <person name="Henrissat B."/>
            <person name="Wiebenga A."/>
            <person name="De vries R.P."/>
            <person name="Grigoriev I.V."/>
            <person name="Mortensen U.H."/>
            <person name="Andersen M.R."/>
            <person name="Baker S.E."/>
        </authorList>
    </citation>
    <scope>NUCLEOTIDE SEQUENCE</scope>
    <source>
        <strain evidence="13">IBT 28561</strain>
    </source>
</reference>
<dbReference type="Gene3D" id="1.10.1200.10">
    <property type="entry name" value="ACP-like"/>
    <property type="match status" value="1"/>
</dbReference>
<dbReference type="PROSITE" id="PS52004">
    <property type="entry name" value="KS3_2"/>
    <property type="match status" value="1"/>
</dbReference>
<dbReference type="Pfam" id="PF00109">
    <property type="entry name" value="ketoacyl-synt"/>
    <property type="match status" value="1"/>
</dbReference>
<dbReference type="InterPro" id="IPR014043">
    <property type="entry name" value="Acyl_transferase_dom"/>
</dbReference>
<protein>
    <submittedName>
        <fullName evidence="13">Polyketide synthase</fullName>
    </submittedName>
</protein>
<feature type="compositionally biased region" description="Pro residues" evidence="9">
    <location>
        <begin position="1"/>
        <end position="14"/>
    </location>
</feature>
<dbReference type="SMART" id="SM00822">
    <property type="entry name" value="PKS_KR"/>
    <property type="match status" value="1"/>
</dbReference>
<dbReference type="InterPro" id="IPR001227">
    <property type="entry name" value="Ac_transferase_dom_sf"/>
</dbReference>
<gene>
    <name evidence="13" type="ORF">P168DRAFT_299470</name>
</gene>
<dbReference type="Pfam" id="PF14765">
    <property type="entry name" value="PS-DH"/>
    <property type="match status" value="1"/>
</dbReference>
<proteinExistence type="predicted"/>
<keyword evidence="3" id="KW-0808">Transferase</keyword>
<dbReference type="InterPro" id="IPR020841">
    <property type="entry name" value="PKS_Beta-ketoAc_synthase_dom"/>
</dbReference>
<dbReference type="SMART" id="SM00827">
    <property type="entry name" value="PKS_AT"/>
    <property type="match status" value="1"/>
</dbReference>
<keyword evidence="14" id="KW-1185">Reference proteome</keyword>
<keyword evidence="2" id="KW-0597">Phosphoprotein</keyword>
<dbReference type="InterPro" id="IPR020807">
    <property type="entry name" value="PKS_DH"/>
</dbReference>
<keyword evidence="5" id="KW-0560">Oxidoreductase</keyword>
<dbReference type="InterPro" id="IPR014030">
    <property type="entry name" value="Ketoacyl_synth_N"/>
</dbReference>
<dbReference type="SUPFAM" id="SSF50129">
    <property type="entry name" value="GroES-like"/>
    <property type="match status" value="1"/>
</dbReference>
<organism evidence="13 14">
    <name type="scientific">Aspergillus campestris (strain IBT 28561)</name>
    <dbReference type="NCBI Taxonomy" id="1392248"/>
    <lineage>
        <taxon>Eukaryota</taxon>
        <taxon>Fungi</taxon>
        <taxon>Dikarya</taxon>
        <taxon>Ascomycota</taxon>
        <taxon>Pezizomycotina</taxon>
        <taxon>Eurotiomycetes</taxon>
        <taxon>Eurotiomycetidae</taxon>
        <taxon>Eurotiales</taxon>
        <taxon>Aspergillaceae</taxon>
        <taxon>Aspergillus</taxon>
        <taxon>Aspergillus subgen. Circumdati</taxon>
    </lineage>
</organism>
<dbReference type="Pfam" id="PF21089">
    <property type="entry name" value="PKS_DH_N"/>
    <property type="match status" value="1"/>
</dbReference>
<dbReference type="InterPro" id="IPR016035">
    <property type="entry name" value="Acyl_Trfase/lysoPLipase"/>
</dbReference>
<feature type="region of interest" description="Disordered" evidence="9">
    <location>
        <begin position="1300"/>
        <end position="1322"/>
    </location>
</feature>
<dbReference type="InterPro" id="IPR009081">
    <property type="entry name" value="PP-bd_ACP"/>
</dbReference>
<evidence type="ECO:0000313" key="14">
    <source>
        <dbReference type="Proteomes" id="UP000234254"/>
    </source>
</evidence>
<evidence type="ECO:0000256" key="9">
    <source>
        <dbReference type="SAM" id="MobiDB-lite"/>
    </source>
</evidence>
<dbReference type="InterPro" id="IPR036291">
    <property type="entry name" value="NAD(P)-bd_dom_sf"/>
</dbReference>
<dbReference type="EMBL" id="MSFM01000012">
    <property type="protein sequence ID" value="PKY01155.1"/>
    <property type="molecule type" value="Genomic_DNA"/>
</dbReference>
<evidence type="ECO:0000256" key="5">
    <source>
        <dbReference type="ARBA" id="ARBA00023002"/>
    </source>
</evidence>
<dbReference type="Pfam" id="PF23114">
    <property type="entry name" value="NAD-bd_HRPKS_sdrA"/>
    <property type="match status" value="1"/>
</dbReference>
<dbReference type="GO" id="GO:0006633">
    <property type="term" value="P:fatty acid biosynthetic process"/>
    <property type="evidence" value="ECO:0007669"/>
    <property type="project" value="TreeGrafter"/>
</dbReference>
<dbReference type="InterPro" id="IPR049551">
    <property type="entry name" value="PKS_DH_C"/>
</dbReference>
<dbReference type="GO" id="GO:0004312">
    <property type="term" value="F:fatty acid synthase activity"/>
    <property type="evidence" value="ECO:0007669"/>
    <property type="project" value="TreeGrafter"/>
</dbReference>
<feature type="region of interest" description="C-terminal hotdog fold" evidence="8">
    <location>
        <begin position="1119"/>
        <end position="1268"/>
    </location>
</feature>
<dbReference type="PROSITE" id="PS52019">
    <property type="entry name" value="PKS_MFAS_DH"/>
    <property type="match status" value="1"/>
</dbReference>
<dbReference type="Pfam" id="PF16197">
    <property type="entry name" value="KAsynt_C_assoc"/>
    <property type="match status" value="1"/>
</dbReference>
<dbReference type="Gene3D" id="3.40.366.10">
    <property type="entry name" value="Malonyl-Coenzyme A Acyl Carrier Protein, domain 2"/>
    <property type="match status" value="1"/>
</dbReference>
<dbReference type="SUPFAM" id="SSF52151">
    <property type="entry name" value="FabD/lysophospholipase-like"/>
    <property type="match status" value="1"/>
</dbReference>
<keyword evidence="4" id="KW-0521">NADP</keyword>
<dbReference type="InterPro" id="IPR020806">
    <property type="entry name" value="PKS_PP-bd"/>
</dbReference>
<dbReference type="PROSITE" id="PS50075">
    <property type="entry name" value="CARRIER"/>
    <property type="match status" value="1"/>
</dbReference>
<dbReference type="Pfam" id="PF00550">
    <property type="entry name" value="PP-binding"/>
    <property type="match status" value="1"/>
</dbReference>
<sequence>MTANRPHPPPPPTSPTSVPTPSYTPTTDSQSLQHDDLSILSEDASMPIAIVGMGFRGPGDAVNVQKLWDLIIEGRETWSKIPDSRWKMESFHHSDYARHGTINVEGGHFLEEHPSFFDAPFFNMSSDEAAAMDPQQRLLLEVTYEGLESAGIPLSKVMGSQTACFVGSFNADYTDLLLRDPECVPMYQCTNAGQSRAMTANRISYFFDLKGPSVTVDTACSGSLVALHLACQSLRTGDATMAVAAGVNIILSHEFMSTMTMMKFLSPDGRCHTFDQNANGYARGEAIGSLILKPLKDAIRDRDPIRAIIRGSGSNQDGRTPGITLPSGVAQEALIRHVYKTAGLDPAATEFVEAHGTGTQAGDPIETGALAKVLCQDRDPMQPLRVGSIKTNVGHLEGTSGVAGVIKSILMLENRTFLPSRGFKSLNSRILLDDWKVKIQLNPEPWKSAGPHRVSVNSFGYGGSNAHVILEDAMGYFSQRDLTFVVRSPTLTDSSHCNSSEDSKQRRIFMVSAFEESSLVEQLHKLRVYLSQKASTNTDELMHDLAFTLNERRTNHLFRAAVIGDSPVAVATALSQRVKVQKAPRRPAVGFVFTGQGAQWRGMGKELLEVYPVFRRSIQRIDYYMAQMGAPFCILDALTSEEEEARLNYPLLSQPICSALQIALVDLLAAWGVYPDSVSGHSSGEIAAAYAAGALTMGDALMVAYYRGVVASKLPSKGYQAGGMLALGLSPDDAQPYLESLMLGSAVVACVNSPTSITVSGDSPAIDELESIVRKQDIFCRRLAVGVAYHSHHMKTVGDEYLSTISTLGTCSGQSSSNQAKKNRVRFFSSVVGAEMTTAELGPTYWVKNLLGQVKFADAVCSSTVPDTKRTRRLGAARPHSALAAPVKQILQHNKKLSEANIPTALDMAASLACSGYPVNFQAINDPSPSRDPCVLVDLPTYSWNHSRSYWTEPRISKAFRSRKHPRTNLLGVIDRGSCPFEPRWKNFLRVSEDPWLADHKIQSNIVYPAAGYIAMAIEAVVQHAMDSKDTNNLATVCLQDVSIKTPIIMNETLAVEVMISLQLLQDATTTGYYRFRIYSVTEESNWTEHCQGVICLQTTDSISTDDMESFEYPECPLSDDFDLDKFYTMLSDIGLEYGPTFTNIKHAHFTSDTSIAQISIPDTASVMPEGFEYPHLIHPCTLDSIIQTIFININMKENPAVPVYIKQMTMSLKTPTTAGTALDTCTKVRKSRKGDLLASISVLDNNGSPAVSITGLRCRNIQQSSMDTTSKEARLAYRLEWSPDPDFLVQQNFRDILQSQGDDTQDQSQNIKGGEPIKDAIPLTESPERLPTIDERLGFLTDIATQIQGQLSNIVTGSADLQNLTDETALLEAYWTNAYKDQVYEWVAVYIDLISRKNPMISILELEAGSGDMSGKLLQRLMGDSQPQCIEYTLAHSKQDLLDKAKLELSQWSDWLGFLLLDIEGDLGAQSSEGHLYDVVIAPRGIHTVKHKQQYLKNIHALLRKGGHFILVDPPTSHQQIGDSLRSFGVLGSSEGQQHGSADSQNFDINTGLEEAGLCGTALTTESPDGYTMIVSRPSKKPSTLYDEILIITGKSANDDSVRHLKVLLASKCKTVRVADLTSITPQGKFCIVLGDIGSSVLSNPKQTVFSTVKQLFLESAGVLWVTTGATLNPSDPDAGIAAGFARTARSESGVGPIITLDLCSESPSSETRIAEIIYDIIQEHAPAQDKDDRDTEYAERRGTVFVPRLVEDNQLNRTLATSEQSYVISDEIVSSSIRPLQAVIDADIGPGGVHFENDPKVENLPDDCIRIAVHAVSTTKQDLKADLYHNGGRPKLGSACSGVVQAVGDKVSNFAPNDRVACLGLGTVAGFYQNKESAFQKIPSGMDFDSATILPSAYCMAFYAVHHLAHAAIGDRALVVCEDKTLGHAFAEVINYAKARMFLISGGGEETSATSSPAVPGDGTLRHSSTTAKELKRITSGTKVDVIINCMESISSIHPLWSCMSAGGRFIQLRGLESSTRPMWEIPRLLGDSLFATCDFNDLLTRDANLVNEIWSNVSSHLRDGDLHEIPLPPRYSVSNLANGLDALESDPRVHSIIVTVGENDVVKTLTPKEPSSLFRPDASYVLVGGLGGIGRATSIWMAETGARTLVFLNRSGLSQESSKAAARALKEKGIRVIVRACDVSDSDQVSKIMRDLKDTAPPIRGLIHAAMVVKDSHIEKMTLDDYLTVLRPKTIGTWNLHRYLPQDLDFFLMLSSISGIIGNATQAAYAAGSTFMDAFAAHRRTLGLPAVSLDLGVITDVGYLAENRDLATRMAQQGFHGTDTPTLLTLIATALTPTQQHHSPSAQIITGLGDYHEDESLPILSESPLFSRFRHIFSAADTRNGKTGPLRARDTLRADLSSAPSIDEAVAVVYSALCAKIAANLSIPTDAISPTAPIAEYGIDSHVAVELRKWIARSMDSTVSILEILGSTSLMELAGRVAGKSGLVNVE</sequence>
<dbReference type="InterPro" id="IPR016039">
    <property type="entry name" value="Thiolase-like"/>
</dbReference>
<dbReference type="OrthoDB" id="329835at2759"/>
<dbReference type="GO" id="GO:0031177">
    <property type="term" value="F:phosphopantetheine binding"/>
    <property type="evidence" value="ECO:0007669"/>
    <property type="project" value="InterPro"/>
</dbReference>
<evidence type="ECO:0000256" key="2">
    <source>
        <dbReference type="ARBA" id="ARBA00022553"/>
    </source>
</evidence>
<dbReference type="GO" id="GO:0044550">
    <property type="term" value="P:secondary metabolite biosynthetic process"/>
    <property type="evidence" value="ECO:0007669"/>
    <property type="project" value="UniProtKB-ARBA"/>
</dbReference>
<dbReference type="Pfam" id="PF08659">
    <property type="entry name" value="KR"/>
    <property type="match status" value="1"/>
</dbReference>
<dbReference type="CDD" id="cd00833">
    <property type="entry name" value="PKS"/>
    <property type="match status" value="1"/>
</dbReference>
<dbReference type="PANTHER" id="PTHR43775:SF29">
    <property type="entry name" value="ASPERFURANONE POLYKETIDE SYNTHASE AFOG-RELATED"/>
    <property type="match status" value="1"/>
</dbReference>
<keyword evidence="1" id="KW-0596">Phosphopantetheine</keyword>
<feature type="compositionally biased region" description="Low complexity" evidence="9">
    <location>
        <begin position="1300"/>
        <end position="1310"/>
    </location>
</feature>
<dbReference type="CDD" id="cd05195">
    <property type="entry name" value="enoyl_red"/>
    <property type="match status" value="1"/>
</dbReference>
<dbReference type="PANTHER" id="PTHR43775">
    <property type="entry name" value="FATTY ACID SYNTHASE"/>
    <property type="match status" value="1"/>
</dbReference>
<comment type="caution">
    <text evidence="13">The sequence shown here is derived from an EMBL/GenBank/DDBJ whole genome shotgun (WGS) entry which is preliminary data.</text>
</comment>
<dbReference type="InterPro" id="IPR013217">
    <property type="entry name" value="Methyltransf_12"/>
</dbReference>
<dbReference type="InterPro" id="IPR032821">
    <property type="entry name" value="PKS_assoc"/>
</dbReference>
<evidence type="ECO:0000256" key="1">
    <source>
        <dbReference type="ARBA" id="ARBA00022450"/>
    </source>
</evidence>
<dbReference type="Pfam" id="PF08242">
    <property type="entry name" value="Methyltransf_12"/>
    <property type="match status" value="1"/>
</dbReference>
<feature type="domain" description="PKS/mFAS DH" evidence="12">
    <location>
        <begin position="968"/>
        <end position="1268"/>
    </location>
</feature>
<dbReference type="Gene3D" id="3.90.180.10">
    <property type="entry name" value="Medium-chain alcohol dehydrogenases, catalytic domain"/>
    <property type="match status" value="1"/>
</dbReference>
<name>A0A2I1CU61_ASPC2</name>
<evidence type="ECO:0000256" key="4">
    <source>
        <dbReference type="ARBA" id="ARBA00022857"/>
    </source>
</evidence>
<dbReference type="GO" id="GO:0016491">
    <property type="term" value="F:oxidoreductase activity"/>
    <property type="evidence" value="ECO:0007669"/>
    <property type="project" value="UniProtKB-KW"/>
</dbReference>
<dbReference type="Gene3D" id="3.40.47.10">
    <property type="match status" value="1"/>
</dbReference>
<dbReference type="InterPro" id="IPR057326">
    <property type="entry name" value="KR_dom"/>
</dbReference>
<dbReference type="GeneID" id="36545869"/>
<dbReference type="SUPFAM" id="SSF47336">
    <property type="entry name" value="ACP-like"/>
    <property type="match status" value="1"/>
</dbReference>
<evidence type="ECO:0000256" key="3">
    <source>
        <dbReference type="ARBA" id="ARBA00022679"/>
    </source>
</evidence>
<dbReference type="VEuPathDB" id="FungiDB:P168DRAFT_299470"/>
<dbReference type="InterPro" id="IPR014031">
    <property type="entry name" value="Ketoacyl_synth_C"/>
</dbReference>
<dbReference type="InterPro" id="IPR050091">
    <property type="entry name" value="PKS_NRPS_Biosynth_Enz"/>
</dbReference>
<dbReference type="RefSeq" id="XP_024689749.1">
    <property type="nucleotide sequence ID" value="XM_024838345.1"/>
</dbReference>
<evidence type="ECO:0000256" key="8">
    <source>
        <dbReference type="PROSITE-ProRule" id="PRU01363"/>
    </source>
</evidence>
<dbReference type="Proteomes" id="UP000234254">
    <property type="component" value="Unassembled WGS sequence"/>
</dbReference>
<dbReference type="Gene3D" id="3.40.50.150">
    <property type="entry name" value="Vaccinia Virus protein VP39"/>
    <property type="match status" value="1"/>
</dbReference>
<dbReference type="SMART" id="SM00825">
    <property type="entry name" value="PKS_KS"/>
    <property type="match status" value="1"/>
</dbReference>
<keyword evidence="6" id="KW-0511">Multifunctional enzyme</keyword>
<dbReference type="SUPFAM" id="SSF53901">
    <property type="entry name" value="Thiolase-like"/>
    <property type="match status" value="1"/>
</dbReference>
<dbReference type="Gene3D" id="3.40.50.720">
    <property type="entry name" value="NAD(P)-binding Rossmann-like Domain"/>
    <property type="match status" value="2"/>
</dbReference>
<dbReference type="Gene3D" id="3.10.129.110">
    <property type="entry name" value="Polyketide synthase dehydratase"/>
    <property type="match status" value="1"/>
</dbReference>
<feature type="domain" description="Ketosynthase family 3 (KS3)" evidence="11">
    <location>
        <begin position="45"/>
        <end position="472"/>
    </location>
</feature>
<dbReference type="Pfam" id="PF00698">
    <property type="entry name" value="Acyl_transf_1"/>
    <property type="match status" value="1"/>
</dbReference>
<feature type="compositionally biased region" description="Low complexity" evidence="9">
    <location>
        <begin position="15"/>
        <end position="27"/>
    </location>
</feature>
<dbReference type="InterPro" id="IPR042104">
    <property type="entry name" value="PKS_dehydratase_sf"/>
</dbReference>
<feature type="region of interest" description="N-terminal hotdog fold" evidence="8">
    <location>
        <begin position="968"/>
        <end position="1102"/>
    </location>
</feature>
<dbReference type="SUPFAM" id="SSF53335">
    <property type="entry name" value="S-adenosyl-L-methionine-dependent methyltransferases"/>
    <property type="match status" value="1"/>
</dbReference>
<dbReference type="InterPro" id="IPR011032">
    <property type="entry name" value="GroES-like_sf"/>
</dbReference>
<feature type="region of interest" description="Disordered" evidence="9">
    <location>
        <begin position="1"/>
        <end position="32"/>
    </location>
</feature>
<dbReference type="SMART" id="SM00826">
    <property type="entry name" value="PKS_DH"/>
    <property type="match status" value="1"/>
</dbReference>
<dbReference type="InterPro" id="IPR020843">
    <property type="entry name" value="ER"/>
</dbReference>
<evidence type="ECO:0000256" key="7">
    <source>
        <dbReference type="ARBA" id="ARBA00023315"/>
    </source>
</evidence>
<dbReference type="SMART" id="SM00829">
    <property type="entry name" value="PKS_ER"/>
    <property type="match status" value="1"/>
</dbReference>
<dbReference type="SMART" id="SM00823">
    <property type="entry name" value="PKS_PP"/>
    <property type="match status" value="1"/>
</dbReference>
<feature type="domain" description="Carrier" evidence="10">
    <location>
        <begin position="2411"/>
        <end position="2488"/>
    </location>
</feature>
<dbReference type="SUPFAM" id="SSF51735">
    <property type="entry name" value="NAD(P)-binding Rossmann-fold domains"/>
    <property type="match status" value="2"/>
</dbReference>
<dbReference type="InterPro" id="IPR013968">
    <property type="entry name" value="PKS_KR"/>
</dbReference>
<evidence type="ECO:0000259" key="10">
    <source>
        <dbReference type="PROSITE" id="PS50075"/>
    </source>
</evidence>
<feature type="active site" description="Proton donor; for dehydratase activity" evidence="8">
    <location>
        <position position="1184"/>
    </location>
</feature>
<evidence type="ECO:0000259" key="12">
    <source>
        <dbReference type="PROSITE" id="PS52019"/>
    </source>
</evidence>
<dbReference type="Pfam" id="PF02801">
    <property type="entry name" value="Ketoacyl-synt_C"/>
    <property type="match status" value="1"/>
</dbReference>
<dbReference type="InterPro" id="IPR056501">
    <property type="entry name" value="NAD-bd_HRPKS_sdrA"/>
</dbReference>